<proteinExistence type="predicted"/>
<keyword evidence="1" id="KW-0732">Signal</keyword>
<evidence type="ECO:0008006" key="4">
    <source>
        <dbReference type="Google" id="ProtNLM"/>
    </source>
</evidence>
<organism evidence="2 3">
    <name type="scientific">Recurvomyces mirabilis</name>
    <dbReference type="NCBI Taxonomy" id="574656"/>
    <lineage>
        <taxon>Eukaryota</taxon>
        <taxon>Fungi</taxon>
        <taxon>Dikarya</taxon>
        <taxon>Ascomycota</taxon>
        <taxon>Pezizomycotina</taxon>
        <taxon>Dothideomycetes</taxon>
        <taxon>Dothideomycetidae</taxon>
        <taxon>Mycosphaerellales</taxon>
        <taxon>Teratosphaeriaceae</taxon>
        <taxon>Recurvomyces</taxon>
    </lineage>
</organism>
<accession>A0AAE0TRY8</accession>
<dbReference type="Proteomes" id="UP001274830">
    <property type="component" value="Unassembled WGS sequence"/>
</dbReference>
<evidence type="ECO:0000256" key="1">
    <source>
        <dbReference type="SAM" id="SignalP"/>
    </source>
</evidence>
<dbReference type="AlphaFoldDB" id="A0AAE0TRY8"/>
<keyword evidence="3" id="KW-1185">Reference proteome</keyword>
<comment type="caution">
    <text evidence="2">The sequence shown here is derived from an EMBL/GenBank/DDBJ whole genome shotgun (WGS) entry which is preliminary data.</text>
</comment>
<dbReference type="InterPro" id="IPR021047">
    <property type="entry name" value="Mannosyltransferase_CMT1"/>
</dbReference>
<dbReference type="PANTHER" id="PTHR34144:SF7">
    <property type="entry name" value="EXPORT PROTEIN (CAP59), PUTATIVE (AFU_ORTHOLOGUE AFUA_7G05020)-RELATED"/>
    <property type="match status" value="1"/>
</dbReference>
<sequence length="268" mass="29845">MLQTIKVLGILIFLNDVVTCASDIRELVHQQRLQQADLVVGIDWGTVKAENEDPKDSLIRLYDRWMLRGINGELPCPFEQNAGYSPQTDNDGASMATCASDLRVSLGARGGGSNGALRELGRLICQDGYMRSHCPGASECEYVCRDIWNMRQGRGRIVLAPQARTTYNVEGWTPIHRLAPARRRDAAGVEALELIVSNEVEAPKNVVCIATRTEQGGLFHAWIEQNQRKKLSPVIDYEASRSSRQYRGIQFYQNGRKTHICASIAVVS</sequence>
<dbReference type="Pfam" id="PF11735">
    <property type="entry name" value="CAP59_mtransfer"/>
    <property type="match status" value="1"/>
</dbReference>
<evidence type="ECO:0000313" key="2">
    <source>
        <dbReference type="EMBL" id="KAK3672687.1"/>
    </source>
</evidence>
<protein>
    <recommendedName>
        <fullName evidence="4">Secreted protein</fullName>
    </recommendedName>
</protein>
<evidence type="ECO:0000313" key="3">
    <source>
        <dbReference type="Proteomes" id="UP001274830"/>
    </source>
</evidence>
<feature type="signal peptide" evidence="1">
    <location>
        <begin position="1"/>
        <end position="20"/>
    </location>
</feature>
<name>A0AAE0TRY8_9PEZI</name>
<reference evidence="2" key="1">
    <citation type="submission" date="2023-07" db="EMBL/GenBank/DDBJ databases">
        <title>Black Yeasts Isolated from many extreme environments.</title>
        <authorList>
            <person name="Coleine C."/>
            <person name="Stajich J.E."/>
            <person name="Selbmann L."/>
        </authorList>
    </citation>
    <scope>NUCLEOTIDE SEQUENCE</scope>
    <source>
        <strain evidence="2">CCFEE 5485</strain>
    </source>
</reference>
<dbReference type="EMBL" id="JAUTXT010000031">
    <property type="protein sequence ID" value="KAK3672687.1"/>
    <property type="molecule type" value="Genomic_DNA"/>
</dbReference>
<feature type="chain" id="PRO_5041961005" description="Secreted protein" evidence="1">
    <location>
        <begin position="21"/>
        <end position="268"/>
    </location>
</feature>
<gene>
    <name evidence="2" type="ORF">LTR78_007499</name>
</gene>
<dbReference type="PANTHER" id="PTHR34144">
    <property type="entry name" value="CHROMOSOME 8, WHOLE GENOME SHOTGUN SEQUENCE"/>
    <property type="match status" value="1"/>
</dbReference>